<evidence type="ECO:0000313" key="1">
    <source>
        <dbReference type="EMBL" id="QJA97914.1"/>
    </source>
</evidence>
<name>A0A6M3LWD5_9ZZZZ</name>
<reference evidence="1" key="1">
    <citation type="submission" date="2020-03" db="EMBL/GenBank/DDBJ databases">
        <title>The deep terrestrial virosphere.</title>
        <authorList>
            <person name="Holmfeldt K."/>
            <person name="Nilsson E."/>
            <person name="Simone D."/>
            <person name="Lopez-Fernandez M."/>
            <person name="Wu X."/>
            <person name="de Brujin I."/>
            <person name="Lundin D."/>
            <person name="Andersson A."/>
            <person name="Bertilsson S."/>
            <person name="Dopson M."/>
        </authorList>
    </citation>
    <scope>NUCLEOTIDE SEQUENCE</scope>
    <source>
        <strain evidence="1">MM415B05855</strain>
    </source>
</reference>
<sequence length="90" mass="10632">MNVKTYPEMNIEILNILDRDDPMQAYAAQRIRELEQENAEMLRVIQEVYKKHHMELEDAMGWDELGDLIHDTLSNVMGQGELNDWIEDVE</sequence>
<organism evidence="1">
    <name type="scientific">viral metagenome</name>
    <dbReference type="NCBI Taxonomy" id="1070528"/>
    <lineage>
        <taxon>unclassified sequences</taxon>
        <taxon>metagenomes</taxon>
        <taxon>organismal metagenomes</taxon>
    </lineage>
</organism>
<proteinExistence type="predicted"/>
<gene>
    <name evidence="1" type="ORF">MM415B05855_0005</name>
</gene>
<dbReference type="AlphaFoldDB" id="A0A6M3LWD5"/>
<accession>A0A6M3LWD5</accession>
<dbReference type="EMBL" id="MT143536">
    <property type="protein sequence ID" value="QJA97914.1"/>
    <property type="molecule type" value="Genomic_DNA"/>
</dbReference>
<protein>
    <submittedName>
        <fullName evidence="1">Uncharacterized protein</fullName>
    </submittedName>
</protein>